<dbReference type="EMBL" id="CM023488">
    <property type="protein sequence ID" value="KAH6923775.1"/>
    <property type="molecule type" value="Genomic_DNA"/>
</dbReference>
<organism evidence="1 2">
    <name type="scientific">Hyalomma asiaticum</name>
    <name type="common">Tick</name>
    <dbReference type="NCBI Taxonomy" id="266040"/>
    <lineage>
        <taxon>Eukaryota</taxon>
        <taxon>Metazoa</taxon>
        <taxon>Ecdysozoa</taxon>
        <taxon>Arthropoda</taxon>
        <taxon>Chelicerata</taxon>
        <taxon>Arachnida</taxon>
        <taxon>Acari</taxon>
        <taxon>Parasitiformes</taxon>
        <taxon>Ixodida</taxon>
        <taxon>Ixodoidea</taxon>
        <taxon>Ixodidae</taxon>
        <taxon>Hyalomminae</taxon>
        <taxon>Hyalomma</taxon>
    </lineage>
</organism>
<protein>
    <submittedName>
        <fullName evidence="1">Uncharacterized protein</fullName>
    </submittedName>
</protein>
<dbReference type="Proteomes" id="UP000821845">
    <property type="component" value="Chromosome 8"/>
</dbReference>
<comment type="caution">
    <text evidence="1">The sequence shown here is derived from an EMBL/GenBank/DDBJ whole genome shotgun (WGS) entry which is preliminary data.</text>
</comment>
<name>A0ACB7RMY7_HYAAI</name>
<accession>A0ACB7RMY7</accession>
<proteinExistence type="predicted"/>
<keyword evidence="2" id="KW-1185">Reference proteome</keyword>
<sequence>MPEQTTMFTWFCFLERKQTVTPNKQLFAADFCSLRQNGRHAEVRCARLSKRIHIGSNQQTLSAPLHY</sequence>
<gene>
    <name evidence="1" type="ORF">HPB50_006670</name>
</gene>
<evidence type="ECO:0000313" key="2">
    <source>
        <dbReference type="Proteomes" id="UP000821845"/>
    </source>
</evidence>
<reference evidence="1" key="1">
    <citation type="submission" date="2020-05" db="EMBL/GenBank/DDBJ databases">
        <title>Large-scale comparative analyses of tick genomes elucidate their genetic diversity and vector capacities.</title>
        <authorList>
            <person name="Jia N."/>
            <person name="Wang J."/>
            <person name="Shi W."/>
            <person name="Du L."/>
            <person name="Sun Y."/>
            <person name="Zhan W."/>
            <person name="Jiang J."/>
            <person name="Wang Q."/>
            <person name="Zhang B."/>
            <person name="Ji P."/>
            <person name="Sakyi L.B."/>
            <person name="Cui X."/>
            <person name="Yuan T."/>
            <person name="Jiang B."/>
            <person name="Yang W."/>
            <person name="Lam T.T.-Y."/>
            <person name="Chang Q."/>
            <person name="Ding S."/>
            <person name="Wang X."/>
            <person name="Zhu J."/>
            <person name="Ruan X."/>
            <person name="Zhao L."/>
            <person name="Wei J."/>
            <person name="Que T."/>
            <person name="Du C."/>
            <person name="Cheng J."/>
            <person name="Dai P."/>
            <person name="Han X."/>
            <person name="Huang E."/>
            <person name="Gao Y."/>
            <person name="Liu J."/>
            <person name="Shao H."/>
            <person name="Ye R."/>
            <person name="Li L."/>
            <person name="Wei W."/>
            <person name="Wang X."/>
            <person name="Wang C."/>
            <person name="Yang T."/>
            <person name="Huo Q."/>
            <person name="Li W."/>
            <person name="Guo W."/>
            <person name="Chen H."/>
            <person name="Zhou L."/>
            <person name="Ni X."/>
            <person name="Tian J."/>
            <person name="Zhou Y."/>
            <person name="Sheng Y."/>
            <person name="Liu T."/>
            <person name="Pan Y."/>
            <person name="Xia L."/>
            <person name="Li J."/>
            <person name="Zhao F."/>
            <person name="Cao W."/>
        </authorList>
    </citation>
    <scope>NUCLEOTIDE SEQUENCE</scope>
    <source>
        <strain evidence="1">Hyas-2018</strain>
    </source>
</reference>
<evidence type="ECO:0000313" key="1">
    <source>
        <dbReference type="EMBL" id="KAH6923775.1"/>
    </source>
</evidence>